<dbReference type="AlphaFoldDB" id="A0A4Z1J4X8"/>
<dbReference type="GO" id="GO:0015369">
    <property type="term" value="F:calcium:proton antiporter activity"/>
    <property type="evidence" value="ECO:0007669"/>
    <property type="project" value="TreeGrafter"/>
</dbReference>
<feature type="transmembrane region" description="Helical" evidence="2">
    <location>
        <begin position="455"/>
        <end position="474"/>
    </location>
</feature>
<feature type="transmembrane region" description="Helical" evidence="2">
    <location>
        <begin position="372"/>
        <end position="393"/>
    </location>
</feature>
<evidence type="ECO:0000256" key="1">
    <source>
        <dbReference type="ARBA" id="ARBA00023065"/>
    </source>
</evidence>
<evidence type="ECO:0000256" key="2">
    <source>
        <dbReference type="SAM" id="Phobius"/>
    </source>
</evidence>
<keyword evidence="2" id="KW-0472">Membrane</keyword>
<dbReference type="Proteomes" id="UP000297229">
    <property type="component" value="Unassembled WGS sequence"/>
</dbReference>
<keyword evidence="4" id="KW-1185">Reference proteome</keyword>
<feature type="transmembrane region" description="Helical" evidence="2">
    <location>
        <begin position="329"/>
        <end position="352"/>
    </location>
</feature>
<comment type="caution">
    <text evidence="3">The sequence shown here is derived from an EMBL/GenBank/DDBJ whole genome shotgun (WGS) entry which is preliminary data.</text>
</comment>
<keyword evidence="2" id="KW-1133">Transmembrane helix</keyword>
<dbReference type="STRING" id="278938.A0A4Z1J4X8"/>
<gene>
    <name evidence="3" type="ORF">BELL_0944g00040</name>
</gene>
<keyword evidence="1" id="KW-0813">Transport</keyword>
<sequence>MQFSQVTLSPKPDQDPTTLAMRRFFLKGESPDQTEDEVDDYNTSTILHEAVIACCYPAVEYFVQCAAIPLMLRDRAGKTPLELALEAKKGHLEPWQLLQINAIVGILSKTSKLKAPISALPLGWESLQLRDGVDVFIESTVNPKIPSLTFQAPKFSLLQESRIPLGSRNSGYGGLTYNFDLVRFMHRPLLNRLKDAPIKFGDDWYESECPGLHASVGASMKKLWIRVIIQVFNAARIVLFQSYLNILLIFLPITLFLSRDKEQNSILLAISLLAAVPIIGSLEAVLKDLHPVLQDSTNQTLISRAGSCAAEVFIGIITINWGDTELIEYLLAGTVICNQLLIPGICFVAGGIHNRRTGTSMGIEQLFNDTSIGLTSTLAVIASVFSTIVFFFAETQDTSSPRLEADIIFLSRAIAIVSLVLFVIWLVFRHYTHTYIFNEDFRDGYDDEHSRPNVAISRFTNALVAIIFIVLLAMQSRIIVASLQGFDPQNKRALAFVCIPLLLRFSKHVEAFKSSVKDDMDHTLDLTLGFTVTIGHFVGPLLVVLSWSMGNTLTLLCDLYCTTVIALSSLIIKYIVTNGKSNWLSGMLLIVV</sequence>
<keyword evidence="1" id="KW-0406">Ion transport</keyword>
<dbReference type="PANTHER" id="PTHR31503">
    <property type="entry name" value="VACUOLAR CALCIUM ION TRANSPORTER"/>
    <property type="match status" value="1"/>
</dbReference>
<dbReference type="GO" id="GO:0006874">
    <property type="term" value="P:intracellular calcium ion homeostasis"/>
    <property type="evidence" value="ECO:0007669"/>
    <property type="project" value="TreeGrafter"/>
</dbReference>
<keyword evidence="2" id="KW-0812">Transmembrane</keyword>
<dbReference type="InterPro" id="IPR036770">
    <property type="entry name" value="Ankyrin_rpt-contain_sf"/>
</dbReference>
<evidence type="ECO:0000313" key="4">
    <source>
        <dbReference type="Proteomes" id="UP000297229"/>
    </source>
</evidence>
<feature type="transmembrane region" description="Helical" evidence="2">
    <location>
        <begin position="405"/>
        <end position="428"/>
    </location>
</feature>
<reference evidence="3 4" key="1">
    <citation type="submission" date="2017-12" db="EMBL/GenBank/DDBJ databases">
        <title>Comparative genomics of Botrytis spp.</title>
        <authorList>
            <person name="Valero-Jimenez C.A."/>
            <person name="Tapia P."/>
            <person name="Veloso J."/>
            <person name="Silva-Moreno E."/>
            <person name="Staats M."/>
            <person name="Valdes J.H."/>
            <person name="Van Kan J.A.L."/>
        </authorList>
    </citation>
    <scope>NUCLEOTIDE SEQUENCE [LARGE SCALE GENOMIC DNA]</scope>
    <source>
        <strain evidence="3 4">Be9601</strain>
    </source>
</reference>
<feature type="transmembrane region" description="Helical" evidence="2">
    <location>
        <begin position="238"/>
        <end position="258"/>
    </location>
</feature>
<proteinExistence type="predicted"/>
<dbReference type="GO" id="GO:0016020">
    <property type="term" value="C:membrane"/>
    <property type="evidence" value="ECO:0007669"/>
    <property type="project" value="InterPro"/>
</dbReference>
<feature type="transmembrane region" description="Helical" evidence="2">
    <location>
        <begin position="265"/>
        <end position="282"/>
    </location>
</feature>
<dbReference type="PANTHER" id="PTHR31503:SF22">
    <property type="entry name" value="VACUOLAR CALCIUM ION TRANSPORTER"/>
    <property type="match status" value="1"/>
</dbReference>
<protein>
    <recommendedName>
        <fullName evidence="5">Sodium/calcium exchanger membrane region domain-containing protein</fullName>
    </recommendedName>
</protein>
<dbReference type="InterPro" id="IPR004713">
    <property type="entry name" value="CaH_exchang"/>
</dbReference>
<evidence type="ECO:0000313" key="3">
    <source>
        <dbReference type="EMBL" id="TGO66612.1"/>
    </source>
</evidence>
<organism evidence="3 4">
    <name type="scientific">Botrytis elliptica</name>
    <dbReference type="NCBI Taxonomy" id="278938"/>
    <lineage>
        <taxon>Eukaryota</taxon>
        <taxon>Fungi</taxon>
        <taxon>Dikarya</taxon>
        <taxon>Ascomycota</taxon>
        <taxon>Pezizomycotina</taxon>
        <taxon>Leotiomycetes</taxon>
        <taxon>Helotiales</taxon>
        <taxon>Sclerotiniaceae</taxon>
        <taxon>Botrytis</taxon>
    </lineage>
</organism>
<accession>A0A4Z1J4X8</accession>
<evidence type="ECO:0008006" key="5">
    <source>
        <dbReference type="Google" id="ProtNLM"/>
    </source>
</evidence>
<dbReference type="Gene3D" id="1.25.40.20">
    <property type="entry name" value="Ankyrin repeat-containing domain"/>
    <property type="match status" value="1"/>
</dbReference>
<feature type="transmembrane region" description="Helical" evidence="2">
    <location>
        <begin position="526"/>
        <end position="547"/>
    </location>
</feature>
<feature type="transmembrane region" description="Helical" evidence="2">
    <location>
        <begin position="553"/>
        <end position="576"/>
    </location>
</feature>
<dbReference type="EMBL" id="PQXM01000942">
    <property type="protein sequence ID" value="TGO66612.1"/>
    <property type="molecule type" value="Genomic_DNA"/>
</dbReference>
<name>A0A4Z1J4X8_9HELO</name>